<evidence type="ECO:0000259" key="1">
    <source>
        <dbReference type="Pfam" id="PF12417"/>
    </source>
</evidence>
<dbReference type="EMBL" id="JAVFKD010000001">
    <property type="protein sequence ID" value="KAK5998745.1"/>
    <property type="molecule type" value="Genomic_DNA"/>
</dbReference>
<keyword evidence="3" id="KW-1185">Reference proteome</keyword>
<proteinExistence type="predicted"/>
<evidence type="ECO:0000313" key="2">
    <source>
        <dbReference type="EMBL" id="KAK5998745.1"/>
    </source>
</evidence>
<dbReference type="Pfam" id="PF12417">
    <property type="entry name" value="DUF3669"/>
    <property type="match status" value="1"/>
</dbReference>
<protein>
    <recommendedName>
        <fullName evidence="1">DUF3669 domain-containing protein</fullName>
    </recommendedName>
</protein>
<name>A0ABR0T3Y8_9HYPO</name>
<dbReference type="InterPro" id="IPR022137">
    <property type="entry name" value="Znf_prot_DUF3669"/>
</dbReference>
<comment type="caution">
    <text evidence="2">The sequence shown here is derived from an EMBL/GenBank/DDBJ whole genome shotgun (WGS) entry which is preliminary data.</text>
</comment>
<sequence length="381" mass="43331">MDQLHAAPCGGLLPPLQPTQQLQIRKQVKVKNASFVAKCICSNIIAFWAHVSRLWQCPPPRFLPRLPPPRAKTALLLSQAELIAQTSSNWIYVTQMGPGRVLKVSRSLDRSYREYKLHMQVESAFKSVQRDLSQNGFDLDLPYIPECHGFCPNVATSPCSETFNCLDGFPKNGSGYFMEYIHPLNQHHAKYLIRRYLTSSAQSRALSSPASKHFLAKVYLGDTKPLSDQWNADMHDRPAYLDHLLAERVEVCYLAASMGATLAILHWLVGIDAKGVEFVLGRDNRGHVQFWLIDFSDSQPFDRTPESATRQLVDAVVHNQPFWPRWINIRGLRELWACFRNAYLEVSDLIIKDDDDEATKVLPHLFMNELEKIRGSGFLLA</sequence>
<dbReference type="PANTHER" id="PTHR40780">
    <property type="entry name" value="DUF3669 DOMAIN-CONTAINING PROTEIN"/>
    <property type="match status" value="1"/>
</dbReference>
<accession>A0ABR0T3Y8</accession>
<feature type="domain" description="DUF3669" evidence="1">
    <location>
        <begin position="291"/>
        <end position="354"/>
    </location>
</feature>
<dbReference type="PANTHER" id="PTHR40780:SF2">
    <property type="entry name" value="DUF3669 DOMAIN-CONTAINING PROTEIN"/>
    <property type="match status" value="1"/>
</dbReference>
<organism evidence="2 3">
    <name type="scientific">Cladobotryum mycophilum</name>
    <dbReference type="NCBI Taxonomy" id="491253"/>
    <lineage>
        <taxon>Eukaryota</taxon>
        <taxon>Fungi</taxon>
        <taxon>Dikarya</taxon>
        <taxon>Ascomycota</taxon>
        <taxon>Pezizomycotina</taxon>
        <taxon>Sordariomycetes</taxon>
        <taxon>Hypocreomycetidae</taxon>
        <taxon>Hypocreales</taxon>
        <taxon>Hypocreaceae</taxon>
        <taxon>Cladobotryum</taxon>
    </lineage>
</organism>
<gene>
    <name evidence="2" type="ORF">PT974_01127</name>
</gene>
<dbReference type="Proteomes" id="UP001338125">
    <property type="component" value="Unassembled WGS sequence"/>
</dbReference>
<reference evidence="2 3" key="1">
    <citation type="submission" date="2024-01" db="EMBL/GenBank/DDBJ databases">
        <title>Complete genome of Cladobotryum mycophilum ATHUM6906.</title>
        <authorList>
            <person name="Christinaki A.C."/>
            <person name="Myridakis A.I."/>
            <person name="Kouvelis V.N."/>
        </authorList>
    </citation>
    <scope>NUCLEOTIDE SEQUENCE [LARGE SCALE GENOMIC DNA]</scope>
    <source>
        <strain evidence="2 3">ATHUM6906</strain>
    </source>
</reference>
<evidence type="ECO:0000313" key="3">
    <source>
        <dbReference type="Proteomes" id="UP001338125"/>
    </source>
</evidence>